<evidence type="ECO:0000313" key="1">
    <source>
        <dbReference type="EMBL" id="TFK59467.1"/>
    </source>
</evidence>
<sequence length="612" mass="69206">MQFYSKKPATKDLVQKLASREIKAKSPSVLAGASAKVPELGADSNIANWEYSRNVFHLPLKKVDSNKLSAKLKPIAEEINEVIEQYEIDTGLYWVEDWWPSQGDQTNKLPPTDPGFEKEREELWTEFLKMQADFKQEFPHKVQARLKNFPSVIFQTAQQIKREVKSSKIHGAPEMGIRNPQDIFTSTFAGCEGFEDEIDNTNCEIISNTEPHILLAGNKDVKTIVDNGCTLQAYKDLFLEKDEFFRLYTEYLQAARPEYHNTEDKVKDPVDYLLGESGKAYSVHEAWKKNPKKALNELLFRYEEDSKTGYIDHMVGISQMGLTARLDQELGPGEWRKQSLFKDSGVTHGNLETVGPTKGGDQWKKLPPQLRFIDWQFKDNYQPTSGMCPYQRVPFLIVEYKSPDPELITKGVLQNIMYTVSAATASHQAGMNYPIYNYSADGPVGILGMVWYCETLNITFVFDYLAKVFDLRNIMDVYKLAVAQCMIGERMRDLAKEAHPDTVILKTKQQDGAWDHPSQLAHNKDNSNLQDMLLASREAHAKKVIAEAQAAERKAQDNFTLPIRGGIDPSSRSLRSAGSGSGNAPLNQVHVPQGEEEDDSDSDGDEENEEDN</sequence>
<name>A0ACD3A3P5_9AGAR</name>
<organism evidence="1 2">
    <name type="scientific">Pluteus cervinus</name>
    <dbReference type="NCBI Taxonomy" id="181527"/>
    <lineage>
        <taxon>Eukaryota</taxon>
        <taxon>Fungi</taxon>
        <taxon>Dikarya</taxon>
        <taxon>Basidiomycota</taxon>
        <taxon>Agaricomycotina</taxon>
        <taxon>Agaricomycetes</taxon>
        <taxon>Agaricomycetidae</taxon>
        <taxon>Agaricales</taxon>
        <taxon>Pluteineae</taxon>
        <taxon>Pluteaceae</taxon>
        <taxon>Pluteus</taxon>
    </lineage>
</organism>
<keyword evidence="2" id="KW-1185">Reference proteome</keyword>
<evidence type="ECO:0000313" key="2">
    <source>
        <dbReference type="Proteomes" id="UP000308600"/>
    </source>
</evidence>
<proteinExistence type="predicted"/>
<gene>
    <name evidence="1" type="ORF">BDN72DRAFT_905823</name>
</gene>
<protein>
    <submittedName>
        <fullName evidence="1">Uncharacterized protein</fullName>
    </submittedName>
</protein>
<dbReference type="Proteomes" id="UP000308600">
    <property type="component" value="Unassembled WGS sequence"/>
</dbReference>
<accession>A0ACD3A3P5</accession>
<reference evidence="1 2" key="1">
    <citation type="journal article" date="2019" name="Nat. Ecol. Evol.">
        <title>Megaphylogeny resolves global patterns of mushroom evolution.</title>
        <authorList>
            <person name="Varga T."/>
            <person name="Krizsan K."/>
            <person name="Foldi C."/>
            <person name="Dima B."/>
            <person name="Sanchez-Garcia M."/>
            <person name="Sanchez-Ramirez S."/>
            <person name="Szollosi G.J."/>
            <person name="Szarkandi J.G."/>
            <person name="Papp V."/>
            <person name="Albert L."/>
            <person name="Andreopoulos W."/>
            <person name="Angelini C."/>
            <person name="Antonin V."/>
            <person name="Barry K.W."/>
            <person name="Bougher N.L."/>
            <person name="Buchanan P."/>
            <person name="Buyck B."/>
            <person name="Bense V."/>
            <person name="Catcheside P."/>
            <person name="Chovatia M."/>
            <person name="Cooper J."/>
            <person name="Damon W."/>
            <person name="Desjardin D."/>
            <person name="Finy P."/>
            <person name="Geml J."/>
            <person name="Haridas S."/>
            <person name="Hughes K."/>
            <person name="Justo A."/>
            <person name="Karasinski D."/>
            <person name="Kautmanova I."/>
            <person name="Kiss B."/>
            <person name="Kocsube S."/>
            <person name="Kotiranta H."/>
            <person name="LaButti K.M."/>
            <person name="Lechner B.E."/>
            <person name="Liimatainen K."/>
            <person name="Lipzen A."/>
            <person name="Lukacs Z."/>
            <person name="Mihaltcheva S."/>
            <person name="Morgado L.N."/>
            <person name="Niskanen T."/>
            <person name="Noordeloos M.E."/>
            <person name="Ohm R.A."/>
            <person name="Ortiz-Santana B."/>
            <person name="Ovrebo C."/>
            <person name="Racz N."/>
            <person name="Riley R."/>
            <person name="Savchenko A."/>
            <person name="Shiryaev A."/>
            <person name="Soop K."/>
            <person name="Spirin V."/>
            <person name="Szebenyi C."/>
            <person name="Tomsovsky M."/>
            <person name="Tulloss R.E."/>
            <person name="Uehling J."/>
            <person name="Grigoriev I.V."/>
            <person name="Vagvolgyi C."/>
            <person name="Papp T."/>
            <person name="Martin F.M."/>
            <person name="Miettinen O."/>
            <person name="Hibbett D.S."/>
            <person name="Nagy L.G."/>
        </authorList>
    </citation>
    <scope>NUCLEOTIDE SEQUENCE [LARGE SCALE GENOMIC DNA]</scope>
    <source>
        <strain evidence="1 2">NL-1719</strain>
    </source>
</reference>
<dbReference type="EMBL" id="ML208971">
    <property type="protein sequence ID" value="TFK59467.1"/>
    <property type="molecule type" value="Genomic_DNA"/>
</dbReference>